<comment type="caution">
    <text evidence="2">The sequence shown here is derived from an EMBL/GenBank/DDBJ whole genome shotgun (WGS) entry which is preliminary data.</text>
</comment>
<proteinExistence type="predicted"/>
<keyword evidence="3" id="KW-1185">Reference proteome</keyword>
<organism evidence="2 3">
    <name type="scientific">Paramarasmius palmivorus</name>
    <dbReference type="NCBI Taxonomy" id="297713"/>
    <lineage>
        <taxon>Eukaryota</taxon>
        <taxon>Fungi</taxon>
        <taxon>Dikarya</taxon>
        <taxon>Basidiomycota</taxon>
        <taxon>Agaricomycotina</taxon>
        <taxon>Agaricomycetes</taxon>
        <taxon>Agaricomycetidae</taxon>
        <taxon>Agaricales</taxon>
        <taxon>Marasmiineae</taxon>
        <taxon>Marasmiaceae</taxon>
        <taxon>Paramarasmius</taxon>
    </lineage>
</organism>
<accession>A0AAW0CXL3</accession>
<gene>
    <name evidence="2" type="ORF">VNI00_008697</name>
</gene>
<evidence type="ECO:0000313" key="2">
    <source>
        <dbReference type="EMBL" id="KAK7042960.1"/>
    </source>
</evidence>
<dbReference type="EMBL" id="JAYKXP010000030">
    <property type="protein sequence ID" value="KAK7042960.1"/>
    <property type="molecule type" value="Genomic_DNA"/>
</dbReference>
<sequence length="209" mass="22706">MHYALFFTIAFATASVLAAPFNSTLDRRDEVDFDVAPWDFEHCPGRSIGDADGCTFEKQNDLGTQRRWFMYGSPVANCGGSGNVPDLVTTVGGQYSATETWETTSKVEISVPGIKVGGSAGWSESETVTGSQSIAITVKPGRQAVAVVGVNQIVSQGQMRFNYGDPVGLKGQNDYHFIWYYGPILSFQPTSDDIVFDHLEISCGEAFHL</sequence>
<evidence type="ECO:0000313" key="3">
    <source>
        <dbReference type="Proteomes" id="UP001383192"/>
    </source>
</evidence>
<feature type="signal peptide" evidence="1">
    <location>
        <begin position="1"/>
        <end position="18"/>
    </location>
</feature>
<dbReference type="Proteomes" id="UP001383192">
    <property type="component" value="Unassembled WGS sequence"/>
</dbReference>
<dbReference type="AlphaFoldDB" id="A0AAW0CXL3"/>
<keyword evidence="1" id="KW-0732">Signal</keyword>
<feature type="chain" id="PRO_5043934201" evidence="1">
    <location>
        <begin position="19"/>
        <end position="209"/>
    </location>
</feature>
<name>A0AAW0CXL3_9AGAR</name>
<reference evidence="2 3" key="1">
    <citation type="submission" date="2024-01" db="EMBL/GenBank/DDBJ databases">
        <title>A draft genome for a cacao thread blight-causing isolate of Paramarasmius palmivorus.</title>
        <authorList>
            <person name="Baruah I.K."/>
            <person name="Bukari Y."/>
            <person name="Amoako-Attah I."/>
            <person name="Meinhardt L.W."/>
            <person name="Bailey B.A."/>
            <person name="Cohen S.P."/>
        </authorList>
    </citation>
    <scope>NUCLEOTIDE SEQUENCE [LARGE SCALE GENOMIC DNA]</scope>
    <source>
        <strain evidence="2 3">GH-12</strain>
    </source>
</reference>
<evidence type="ECO:0000256" key="1">
    <source>
        <dbReference type="SAM" id="SignalP"/>
    </source>
</evidence>
<protein>
    <submittedName>
        <fullName evidence="2">Uncharacterized protein</fullName>
    </submittedName>
</protein>